<keyword evidence="1" id="KW-0092">Biotin</keyword>
<evidence type="ECO:0000313" key="3">
    <source>
        <dbReference type="EMBL" id="KPM31669.1"/>
    </source>
</evidence>
<dbReference type="InterPro" id="IPR050709">
    <property type="entry name" value="Biotin_Carboxyl_Carrier/Decarb"/>
</dbReference>
<dbReference type="EMBL" id="LDJX01000004">
    <property type="protein sequence ID" value="KPM31669.1"/>
    <property type="molecule type" value="Genomic_DNA"/>
</dbReference>
<sequence>MEKNYKVKVNGEFEFDLTKKDVDALDILKTANGDYHLLDNHSSNQVSMQKTDFVQRAYHVKINHAIFEVEIRTPLDGLISSMGYVFGANKKVANIDAPMPGLILEVLVKVGQEVKENDPLLILEAMKMENVINSPRDGVIQSISVNQGDTVEKNHTLITFEEE</sequence>
<dbReference type="OrthoDB" id="9812676at2"/>
<dbReference type="STRING" id="1300341.I595_2164"/>
<organism evidence="3 4">
    <name type="scientific">Croceitalea dokdonensis DOKDO 023</name>
    <dbReference type="NCBI Taxonomy" id="1300341"/>
    <lineage>
        <taxon>Bacteria</taxon>
        <taxon>Pseudomonadati</taxon>
        <taxon>Bacteroidota</taxon>
        <taxon>Flavobacteriia</taxon>
        <taxon>Flavobacteriales</taxon>
        <taxon>Flavobacteriaceae</taxon>
        <taxon>Croceitalea</taxon>
    </lineage>
</organism>
<dbReference type="PATRIC" id="fig|1300341.3.peg.2338"/>
<dbReference type="InterPro" id="IPR011053">
    <property type="entry name" value="Single_hybrid_motif"/>
</dbReference>
<evidence type="ECO:0000313" key="4">
    <source>
        <dbReference type="Proteomes" id="UP000050280"/>
    </source>
</evidence>
<gene>
    <name evidence="3" type="ORF">I595_2164</name>
</gene>
<dbReference type="SUPFAM" id="SSF51230">
    <property type="entry name" value="Single hybrid motif"/>
    <property type="match status" value="1"/>
</dbReference>
<keyword evidence="4" id="KW-1185">Reference proteome</keyword>
<evidence type="ECO:0000256" key="1">
    <source>
        <dbReference type="ARBA" id="ARBA00023267"/>
    </source>
</evidence>
<comment type="caution">
    <text evidence="3">The sequence shown here is derived from an EMBL/GenBank/DDBJ whole genome shotgun (WGS) entry which is preliminary data.</text>
</comment>
<dbReference type="RefSeq" id="WP_054559445.1">
    <property type="nucleotide sequence ID" value="NZ_LDJX01000004.1"/>
</dbReference>
<evidence type="ECO:0000259" key="2">
    <source>
        <dbReference type="PROSITE" id="PS50968"/>
    </source>
</evidence>
<feature type="domain" description="Lipoyl-binding" evidence="2">
    <location>
        <begin position="83"/>
        <end position="161"/>
    </location>
</feature>
<accession>A0A0P7AUY6</accession>
<proteinExistence type="predicted"/>
<reference evidence="3 4" key="1">
    <citation type="submission" date="2015-09" db="EMBL/GenBank/DDBJ databases">
        <title>Genome sequence of the marine flavobacterium Croceitalea dokdonensis DOKDO 023 that contains proton- and sodium-pumping rhodopsins.</title>
        <authorList>
            <person name="Kwon S.-K."/>
            <person name="Lee H.K."/>
            <person name="Kwak M.-J."/>
            <person name="Kim J.F."/>
        </authorList>
    </citation>
    <scope>NUCLEOTIDE SEQUENCE [LARGE SCALE GENOMIC DNA]</scope>
    <source>
        <strain evidence="3 4">DOKDO 023</strain>
    </source>
</reference>
<dbReference type="PANTHER" id="PTHR45266">
    <property type="entry name" value="OXALOACETATE DECARBOXYLASE ALPHA CHAIN"/>
    <property type="match status" value="1"/>
</dbReference>
<dbReference type="Gene3D" id="2.40.50.100">
    <property type="match status" value="1"/>
</dbReference>
<protein>
    <submittedName>
        <fullName evidence="3">Biotin carboxyl carrier protein of methylmalonyl-CoA decarboxylase</fullName>
    </submittedName>
</protein>
<dbReference type="AlphaFoldDB" id="A0A0P7AUY6"/>
<dbReference type="PROSITE" id="PS00188">
    <property type="entry name" value="BIOTIN"/>
    <property type="match status" value="1"/>
</dbReference>
<name>A0A0P7AUY6_9FLAO</name>
<dbReference type="InterPro" id="IPR001882">
    <property type="entry name" value="Biotin_BS"/>
</dbReference>
<dbReference type="FunFam" id="2.40.50.100:FF:000003">
    <property type="entry name" value="Acetyl-CoA carboxylase biotin carboxyl carrier protein"/>
    <property type="match status" value="1"/>
</dbReference>
<dbReference type="CDD" id="cd06850">
    <property type="entry name" value="biotinyl_domain"/>
    <property type="match status" value="1"/>
</dbReference>
<dbReference type="PANTHER" id="PTHR45266:SF3">
    <property type="entry name" value="OXALOACETATE DECARBOXYLASE ALPHA CHAIN"/>
    <property type="match status" value="1"/>
</dbReference>
<dbReference type="PROSITE" id="PS50968">
    <property type="entry name" value="BIOTINYL_LIPOYL"/>
    <property type="match status" value="1"/>
</dbReference>
<dbReference type="Proteomes" id="UP000050280">
    <property type="component" value="Unassembled WGS sequence"/>
</dbReference>
<dbReference type="InterPro" id="IPR000089">
    <property type="entry name" value="Biotin_lipoyl"/>
</dbReference>
<dbReference type="Pfam" id="PF00364">
    <property type="entry name" value="Biotin_lipoyl"/>
    <property type="match status" value="1"/>
</dbReference>